<dbReference type="AlphaFoldDB" id="A0A3D9H1C9"/>
<sequence length="48" mass="5191">MTETTDSYSQFDAKMASTDYVKAKLESKILSADDLSPRVPPAIGRVVG</sequence>
<dbReference type="EMBL" id="QRDW01000030">
    <property type="protein sequence ID" value="RED43327.1"/>
    <property type="molecule type" value="Genomic_DNA"/>
</dbReference>
<comment type="caution">
    <text evidence="1">The sequence shown here is derived from an EMBL/GenBank/DDBJ whole genome shotgun (WGS) entry which is preliminary data.</text>
</comment>
<reference evidence="1 2" key="1">
    <citation type="submission" date="2018-07" db="EMBL/GenBank/DDBJ databases">
        <title>Genomic Encyclopedia of Type Strains, Phase III (KMG-III): the genomes of soil and plant-associated and newly described type strains.</title>
        <authorList>
            <person name="Whitman W."/>
        </authorList>
    </citation>
    <scope>NUCLEOTIDE SEQUENCE [LARGE SCALE GENOMIC DNA]</scope>
    <source>
        <strain evidence="1 2">CECT 8488</strain>
    </source>
</reference>
<name>A0A3D9H1C9_9PROT</name>
<protein>
    <submittedName>
        <fullName evidence="1">Uncharacterized protein</fullName>
    </submittedName>
</protein>
<evidence type="ECO:0000313" key="2">
    <source>
        <dbReference type="Proteomes" id="UP000256845"/>
    </source>
</evidence>
<keyword evidence="2" id="KW-1185">Reference proteome</keyword>
<evidence type="ECO:0000313" key="1">
    <source>
        <dbReference type="EMBL" id="RED43327.1"/>
    </source>
</evidence>
<dbReference type="Proteomes" id="UP000256845">
    <property type="component" value="Unassembled WGS sequence"/>
</dbReference>
<proteinExistence type="predicted"/>
<accession>A0A3D9H1C9</accession>
<organism evidence="1 2">
    <name type="scientific">Aestuariispira insulae</name>
    <dbReference type="NCBI Taxonomy" id="1461337"/>
    <lineage>
        <taxon>Bacteria</taxon>
        <taxon>Pseudomonadati</taxon>
        <taxon>Pseudomonadota</taxon>
        <taxon>Alphaproteobacteria</taxon>
        <taxon>Rhodospirillales</taxon>
        <taxon>Kiloniellaceae</taxon>
        <taxon>Aestuariispira</taxon>
    </lineage>
</organism>
<gene>
    <name evidence="1" type="ORF">DFP90_1301</name>
</gene>